<dbReference type="SUPFAM" id="SSF69593">
    <property type="entry name" value="Glycerol-3-phosphate (1)-acyltransferase"/>
    <property type="match status" value="1"/>
</dbReference>
<dbReference type="CDD" id="cd07989">
    <property type="entry name" value="LPLAT_AGPAT-like"/>
    <property type="match status" value="1"/>
</dbReference>
<keyword evidence="5 8" id="KW-0012">Acyltransferase</keyword>
<dbReference type="GO" id="GO:0006654">
    <property type="term" value="P:phosphatidic acid biosynthetic process"/>
    <property type="evidence" value="ECO:0007669"/>
    <property type="project" value="TreeGrafter"/>
</dbReference>
<keyword evidence="6" id="KW-1133">Transmembrane helix</keyword>
<dbReference type="RefSeq" id="WP_003924955.1">
    <property type="nucleotide sequence ID" value="NZ_BCTB01000047.1"/>
</dbReference>
<proteinExistence type="predicted"/>
<reference evidence="8 9" key="1">
    <citation type="journal article" date="2016" name="Genome Announc.">
        <title>Draft Genome Sequences of Five Rapidly Growing Mycobacterium Species, M. thermoresistibile, M. fortuitum subsp. acetamidolyticum, M. canariasense, M. brisbanense, and M. novocastrense.</title>
        <authorList>
            <person name="Katahira K."/>
            <person name="Ogura Y."/>
            <person name="Gotoh Y."/>
            <person name="Hayashi T."/>
        </authorList>
    </citation>
    <scope>NUCLEOTIDE SEQUENCE [LARGE SCALE GENOMIC DNA]</scope>
    <source>
        <strain evidence="8 9">JCM6362</strain>
    </source>
</reference>
<evidence type="ECO:0000256" key="3">
    <source>
        <dbReference type="ARBA" id="ARBA00022679"/>
    </source>
</evidence>
<comment type="caution">
    <text evidence="8">The sequence shown here is derived from an EMBL/GenBank/DDBJ whole genome shotgun (WGS) entry which is preliminary data.</text>
</comment>
<feature type="domain" description="Phospholipid/glycerol acyltransferase" evidence="7">
    <location>
        <begin position="103"/>
        <end position="215"/>
    </location>
</feature>
<dbReference type="EMBL" id="BCTB01000047">
    <property type="protein sequence ID" value="GAT16607.1"/>
    <property type="molecule type" value="Genomic_DNA"/>
</dbReference>
<sequence>MTGAHAWLPHADCDAGCVRAGADEPGRPVARAARTLLRVTLLVTLLPVLLLPAVLVRLVPAPPRTEQARPAALLQRISCRLLLRVLGVRLAVSGGPIRNLPGVLVVSGHVSWLDTLAIGAVLPGEFVAKAELVRWPLIGRLTRLLPVIPIDRHSLRRLPRVVDAVAERLRGGRTVVAFPEGTTWCGLARGRFRPALFQAAVDAGRPVQPLRLSYHHRGGRRSTVPAFVGDDTLLRSLLRVIAARRTVCRVQVAELQLPTGDRRELARRCQAAVHGRIPAPRPHRPVVAA</sequence>
<dbReference type="PANTHER" id="PTHR10434:SF64">
    <property type="entry name" value="1-ACYL-SN-GLYCEROL-3-PHOSPHATE ACYLTRANSFERASE-RELATED"/>
    <property type="match status" value="1"/>
</dbReference>
<comment type="pathway">
    <text evidence="1">Lipid metabolism.</text>
</comment>
<dbReference type="InterPro" id="IPR002123">
    <property type="entry name" value="Plipid/glycerol_acylTrfase"/>
</dbReference>
<evidence type="ECO:0000256" key="5">
    <source>
        <dbReference type="ARBA" id="ARBA00023315"/>
    </source>
</evidence>
<dbReference type="GO" id="GO:0003841">
    <property type="term" value="F:1-acylglycerol-3-phosphate O-acyltransferase activity"/>
    <property type="evidence" value="ECO:0007669"/>
    <property type="project" value="TreeGrafter"/>
</dbReference>
<evidence type="ECO:0000313" key="8">
    <source>
        <dbReference type="EMBL" id="GAT16607.1"/>
    </source>
</evidence>
<feature type="transmembrane region" description="Helical" evidence="6">
    <location>
        <begin position="36"/>
        <end position="59"/>
    </location>
</feature>
<evidence type="ECO:0000259" key="7">
    <source>
        <dbReference type="SMART" id="SM00563"/>
    </source>
</evidence>
<dbReference type="SMART" id="SM00563">
    <property type="entry name" value="PlsC"/>
    <property type="match status" value="1"/>
</dbReference>
<dbReference type="Proteomes" id="UP000069654">
    <property type="component" value="Unassembled WGS sequence"/>
</dbReference>
<dbReference type="PANTHER" id="PTHR10434">
    <property type="entry name" value="1-ACYL-SN-GLYCEROL-3-PHOSPHATE ACYLTRANSFERASE"/>
    <property type="match status" value="1"/>
</dbReference>
<gene>
    <name evidence="8" type="ORF">RMCT_3576</name>
</gene>
<dbReference type="Pfam" id="PF01553">
    <property type="entry name" value="Acyltransferase"/>
    <property type="match status" value="1"/>
</dbReference>
<accession>A0A100XHJ4</accession>
<evidence type="ECO:0000313" key="9">
    <source>
        <dbReference type="Proteomes" id="UP000069654"/>
    </source>
</evidence>
<dbReference type="AlphaFoldDB" id="A0A100XHJ4"/>
<evidence type="ECO:0000256" key="2">
    <source>
        <dbReference type="ARBA" id="ARBA00022516"/>
    </source>
</evidence>
<keyword evidence="6" id="KW-0472">Membrane</keyword>
<evidence type="ECO:0000256" key="4">
    <source>
        <dbReference type="ARBA" id="ARBA00023098"/>
    </source>
</evidence>
<dbReference type="OrthoDB" id="5184723at2"/>
<reference evidence="9" key="2">
    <citation type="submission" date="2016-02" db="EMBL/GenBank/DDBJ databases">
        <title>Draft genome sequence of five rapidly growing Mycobacterium species.</title>
        <authorList>
            <person name="Katahira K."/>
            <person name="Gotou Y."/>
            <person name="Iida K."/>
            <person name="Ogura Y."/>
            <person name="Hayashi T."/>
        </authorList>
    </citation>
    <scope>NUCLEOTIDE SEQUENCE [LARGE SCALE GENOMIC DNA]</scope>
    <source>
        <strain evidence="9">JCM6362</strain>
    </source>
</reference>
<name>A0A100XHJ4_MYCTH</name>
<keyword evidence="6" id="KW-0812">Transmembrane</keyword>
<protein>
    <submittedName>
        <fullName evidence="8">Phospholipid/glycerol acyltransferase</fullName>
    </submittedName>
</protein>
<organism evidence="8 9">
    <name type="scientific">Mycolicibacterium thermoresistibile</name>
    <name type="common">Mycobacterium thermoresistibile</name>
    <dbReference type="NCBI Taxonomy" id="1797"/>
    <lineage>
        <taxon>Bacteria</taxon>
        <taxon>Bacillati</taxon>
        <taxon>Actinomycetota</taxon>
        <taxon>Actinomycetes</taxon>
        <taxon>Mycobacteriales</taxon>
        <taxon>Mycobacteriaceae</taxon>
        <taxon>Mycolicibacterium</taxon>
    </lineage>
</organism>
<keyword evidence="2" id="KW-0444">Lipid biosynthesis</keyword>
<evidence type="ECO:0000256" key="1">
    <source>
        <dbReference type="ARBA" id="ARBA00005189"/>
    </source>
</evidence>
<evidence type="ECO:0000256" key="6">
    <source>
        <dbReference type="SAM" id="Phobius"/>
    </source>
</evidence>
<dbReference type="STRING" id="1797.RMCT_3576"/>
<keyword evidence="3 8" id="KW-0808">Transferase</keyword>
<keyword evidence="4" id="KW-0443">Lipid metabolism</keyword>
<dbReference type="OMA" id="MYEDAQG"/>